<name>A0A1Q3DEX8_CEPFO</name>
<evidence type="ECO:0000313" key="2">
    <source>
        <dbReference type="Proteomes" id="UP000187406"/>
    </source>
</evidence>
<dbReference type="EMBL" id="BDDD01006683">
    <property type="protein sequence ID" value="GAV90863.1"/>
    <property type="molecule type" value="Genomic_DNA"/>
</dbReference>
<accession>A0A1Q3DEX8</accession>
<dbReference type="AlphaFoldDB" id="A0A1Q3DEX8"/>
<dbReference type="Proteomes" id="UP000187406">
    <property type="component" value="Unassembled WGS sequence"/>
</dbReference>
<feature type="non-terminal residue" evidence="1">
    <location>
        <position position="1"/>
    </location>
</feature>
<reference evidence="2" key="1">
    <citation type="submission" date="2016-04" db="EMBL/GenBank/DDBJ databases">
        <title>Cephalotus genome sequencing.</title>
        <authorList>
            <person name="Fukushima K."/>
            <person name="Hasebe M."/>
            <person name="Fang X."/>
        </authorList>
    </citation>
    <scope>NUCLEOTIDE SEQUENCE [LARGE SCALE GENOMIC DNA]</scope>
    <source>
        <strain evidence="2">cv. St1</strain>
    </source>
</reference>
<protein>
    <submittedName>
        <fullName evidence="1">Uncharacterized protein</fullName>
    </submittedName>
</protein>
<dbReference type="PANTHER" id="PTHR48150">
    <property type="entry name" value="CYTOCHROME C OXIDASE-ASSEMBLY FACTOR COX23, MITOCHONDRIAL"/>
    <property type="match status" value="1"/>
</dbReference>
<organism evidence="1 2">
    <name type="scientific">Cephalotus follicularis</name>
    <name type="common">Albany pitcher plant</name>
    <dbReference type="NCBI Taxonomy" id="3775"/>
    <lineage>
        <taxon>Eukaryota</taxon>
        <taxon>Viridiplantae</taxon>
        <taxon>Streptophyta</taxon>
        <taxon>Embryophyta</taxon>
        <taxon>Tracheophyta</taxon>
        <taxon>Spermatophyta</taxon>
        <taxon>Magnoliopsida</taxon>
        <taxon>eudicotyledons</taxon>
        <taxon>Gunneridae</taxon>
        <taxon>Pentapetalae</taxon>
        <taxon>rosids</taxon>
        <taxon>fabids</taxon>
        <taxon>Oxalidales</taxon>
        <taxon>Cephalotaceae</taxon>
        <taxon>Cephalotus</taxon>
    </lineage>
</organism>
<dbReference type="STRING" id="3775.A0A1Q3DEX8"/>
<comment type="caution">
    <text evidence="1">The sequence shown here is derived from an EMBL/GenBank/DDBJ whole genome shotgun (WGS) entry which is preliminary data.</text>
</comment>
<keyword evidence="2" id="KW-1185">Reference proteome</keyword>
<dbReference type="PANTHER" id="PTHR48150:SF1">
    <property type="entry name" value="COX19 FAMILY PROTEIN (CHCH MOTIF)"/>
    <property type="match status" value="1"/>
</dbReference>
<dbReference type="OrthoDB" id="9971592at2759"/>
<evidence type="ECO:0000313" key="1">
    <source>
        <dbReference type="EMBL" id="GAV90863.1"/>
    </source>
</evidence>
<dbReference type="InParanoid" id="A0A1Q3DEX8"/>
<proteinExistence type="predicted"/>
<sequence length="101" mass="11429">PPPLDNYDNSSFPRISHPKVGTDNLLFNSKLKTKQHLGVGFYLLKNPGEMASKAATAPYPRAARISDSPCYPQYTASLKCKKSLFLKETLTLIFKFFLYRN</sequence>
<gene>
    <name evidence="1" type="ORF">CFOL_v3_34265</name>
</gene>